<evidence type="ECO:0000313" key="1">
    <source>
        <dbReference type="EnsemblMetazoa" id="ADIR004490-PA"/>
    </source>
</evidence>
<dbReference type="VEuPathDB" id="VectorBase:ADIR004490"/>
<keyword evidence="2" id="KW-1185">Reference proteome</keyword>
<protein>
    <submittedName>
        <fullName evidence="1">Uncharacterized protein</fullName>
    </submittedName>
</protein>
<proteinExistence type="predicted"/>
<sequence>MTVSTMPLEELILGFGYGSFDGYWAAIPSFSTPFNAHTVNRNIAAPYVAAPVAIAKYVAAASVAAPVATVAKYFAAPVATAADYTTVFSAANPLLPTAAHTIYTGTACPYLF</sequence>
<name>A0A182NA14_9DIPT</name>
<dbReference type="EnsemblMetazoa" id="ADIR004490-RA">
    <property type="protein sequence ID" value="ADIR004490-PA"/>
    <property type="gene ID" value="ADIR004490"/>
</dbReference>
<dbReference type="Proteomes" id="UP000075884">
    <property type="component" value="Unassembled WGS sequence"/>
</dbReference>
<accession>A0A182NA14</accession>
<reference evidence="2" key="1">
    <citation type="submission" date="2013-03" db="EMBL/GenBank/DDBJ databases">
        <title>The Genome Sequence of Anopheles dirus WRAIR2.</title>
        <authorList>
            <consortium name="The Broad Institute Genomics Platform"/>
            <person name="Neafsey D.E."/>
            <person name="Walton C."/>
            <person name="Walker B."/>
            <person name="Young S.K."/>
            <person name="Zeng Q."/>
            <person name="Gargeya S."/>
            <person name="Fitzgerald M."/>
            <person name="Haas B."/>
            <person name="Abouelleil A."/>
            <person name="Allen A.W."/>
            <person name="Alvarado L."/>
            <person name="Arachchi H.M."/>
            <person name="Berlin A.M."/>
            <person name="Chapman S.B."/>
            <person name="Gainer-Dewar J."/>
            <person name="Goldberg J."/>
            <person name="Griggs A."/>
            <person name="Gujja S."/>
            <person name="Hansen M."/>
            <person name="Howarth C."/>
            <person name="Imamovic A."/>
            <person name="Ireland A."/>
            <person name="Larimer J."/>
            <person name="McCowan C."/>
            <person name="Murphy C."/>
            <person name="Pearson M."/>
            <person name="Poon T.W."/>
            <person name="Priest M."/>
            <person name="Roberts A."/>
            <person name="Saif S."/>
            <person name="Shea T."/>
            <person name="Sisk P."/>
            <person name="Sykes S."/>
            <person name="Wortman J."/>
            <person name="Nusbaum C."/>
            <person name="Birren B."/>
        </authorList>
    </citation>
    <scope>NUCLEOTIDE SEQUENCE [LARGE SCALE GENOMIC DNA]</scope>
    <source>
        <strain evidence="2">WRAIR2</strain>
    </source>
</reference>
<reference evidence="1" key="2">
    <citation type="submission" date="2020-05" db="UniProtKB">
        <authorList>
            <consortium name="EnsemblMetazoa"/>
        </authorList>
    </citation>
    <scope>IDENTIFICATION</scope>
    <source>
        <strain evidence="1">WRAIR2</strain>
    </source>
</reference>
<organism evidence="1 2">
    <name type="scientific">Anopheles dirus</name>
    <dbReference type="NCBI Taxonomy" id="7168"/>
    <lineage>
        <taxon>Eukaryota</taxon>
        <taxon>Metazoa</taxon>
        <taxon>Ecdysozoa</taxon>
        <taxon>Arthropoda</taxon>
        <taxon>Hexapoda</taxon>
        <taxon>Insecta</taxon>
        <taxon>Pterygota</taxon>
        <taxon>Neoptera</taxon>
        <taxon>Endopterygota</taxon>
        <taxon>Diptera</taxon>
        <taxon>Nematocera</taxon>
        <taxon>Culicoidea</taxon>
        <taxon>Culicidae</taxon>
        <taxon>Anophelinae</taxon>
        <taxon>Anopheles</taxon>
    </lineage>
</organism>
<dbReference type="AlphaFoldDB" id="A0A182NA14"/>
<evidence type="ECO:0000313" key="2">
    <source>
        <dbReference type="Proteomes" id="UP000075884"/>
    </source>
</evidence>